<reference evidence="1" key="4">
    <citation type="submission" date="2025-08" db="UniProtKB">
        <authorList>
            <consortium name="Ensembl"/>
        </authorList>
    </citation>
    <scope>IDENTIFICATION</scope>
</reference>
<keyword evidence="2" id="KW-1185">Reference proteome</keyword>
<organism evidence="1 2">
    <name type="scientific">Callorhinchus milii</name>
    <name type="common">Ghost shark</name>
    <dbReference type="NCBI Taxonomy" id="7868"/>
    <lineage>
        <taxon>Eukaryota</taxon>
        <taxon>Metazoa</taxon>
        <taxon>Chordata</taxon>
        <taxon>Craniata</taxon>
        <taxon>Vertebrata</taxon>
        <taxon>Chondrichthyes</taxon>
        <taxon>Holocephali</taxon>
        <taxon>Chimaeriformes</taxon>
        <taxon>Callorhinchidae</taxon>
        <taxon>Callorhinchus</taxon>
    </lineage>
</organism>
<reference evidence="2" key="1">
    <citation type="journal article" date="2006" name="Science">
        <title>Ancient noncoding elements conserved in the human genome.</title>
        <authorList>
            <person name="Venkatesh B."/>
            <person name="Kirkness E.F."/>
            <person name="Loh Y.H."/>
            <person name="Halpern A.L."/>
            <person name="Lee A.P."/>
            <person name="Johnson J."/>
            <person name="Dandona N."/>
            <person name="Viswanathan L.D."/>
            <person name="Tay A."/>
            <person name="Venter J.C."/>
            <person name="Strausberg R.L."/>
            <person name="Brenner S."/>
        </authorList>
    </citation>
    <scope>NUCLEOTIDE SEQUENCE [LARGE SCALE GENOMIC DNA]</scope>
</reference>
<protein>
    <submittedName>
        <fullName evidence="1">Uncharacterized protein</fullName>
    </submittedName>
</protein>
<dbReference type="Proteomes" id="UP000314986">
    <property type="component" value="Unassembled WGS sequence"/>
</dbReference>
<sequence length="110" mass="12719">ERIESDDEHVKINQFANHFVHYPQGINRKHYFGMYEGFGGLQYSKLAIKKNAHLNLIGNFFKGNRLKTDNRRKAVRKLEEGEIGIGAGCKRQVIGEGRVFNLLSIMLNKW</sequence>
<dbReference type="Ensembl" id="ENSCMIT00000024288.1">
    <property type="protein sequence ID" value="ENSCMIP00000023885.1"/>
    <property type="gene ID" value="ENSCMIG00000010642.1"/>
</dbReference>
<reference evidence="2" key="3">
    <citation type="journal article" date="2014" name="Nature">
        <title>Elephant shark genome provides unique insights into gnathostome evolution.</title>
        <authorList>
            <consortium name="International Elephant Shark Genome Sequencing Consortium"/>
            <person name="Venkatesh B."/>
            <person name="Lee A.P."/>
            <person name="Ravi V."/>
            <person name="Maurya A.K."/>
            <person name="Lian M.M."/>
            <person name="Swann J.B."/>
            <person name="Ohta Y."/>
            <person name="Flajnik M.F."/>
            <person name="Sutoh Y."/>
            <person name="Kasahara M."/>
            <person name="Hoon S."/>
            <person name="Gangu V."/>
            <person name="Roy S.W."/>
            <person name="Irimia M."/>
            <person name="Korzh V."/>
            <person name="Kondrychyn I."/>
            <person name="Lim Z.W."/>
            <person name="Tay B.H."/>
            <person name="Tohari S."/>
            <person name="Kong K.W."/>
            <person name="Ho S."/>
            <person name="Lorente-Galdos B."/>
            <person name="Quilez J."/>
            <person name="Marques-Bonet T."/>
            <person name="Raney B.J."/>
            <person name="Ingham P.W."/>
            <person name="Tay A."/>
            <person name="Hillier L.W."/>
            <person name="Minx P."/>
            <person name="Boehm T."/>
            <person name="Wilson R.K."/>
            <person name="Brenner S."/>
            <person name="Warren W.C."/>
        </authorList>
    </citation>
    <scope>NUCLEOTIDE SEQUENCE [LARGE SCALE GENOMIC DNA]</scope>
</reference>
<evidence type="ECO:0000313" key="2">
    <source>
        <dbReference type="Proteomes" id="UP000314986"/>
    </source>
</evidence>
<accession>A0A4W3IT85</accession>
<reference evidence="2" key="2">
    <citation type="journal article" date="2007" name="PLoS Biol.">
        <title>Survey sequencing and comparative analysis of the elephant shark (Callorhinchus milii) genome.</title>
        <authorList>
            <person name="Venkatesh B."/>
            <person name="Kirkness E.F."/>
            <person name="Loh Y.H."/>
            <person name="Halpern A.L."/>
            <person name="Lee A.P."/>
            <person name="Johnson J."/>
            <person name="Dandona N."/>
            <person name="Viswanathan L.D."/>
            <person name="Tay A."/>
            <person name="Venter J.C."/>
            <person name="Strausberg R.L."/>
            <person name="Brenner S."/>
        </authorList>
    </citation>
    <scope>NUCLEOTIDE SEQUENCE [LARGE SCALE GENOMIC DNA]</scope>
</reference>
<dbReference type="InParanoid" id="A0A4W3IT85"/>
<reference evidence="1" key="5">
    <citation type="submission" date="2025-09" db="UniProtKB">
        <authorList>
            <consortium name="Ensembl"/>
        </authorList>
    </citation>
    <scope>IDENTIFICATION</scope>
</reference>
<name>A0A4W3IT85_CALMI</name>
<proteinExistence type="predicted"/>
<dbReference type="AlphaFoldDB" id="A0A4W3IT85"/>
<evidence type="ECO:0000313" key="1">
    <source>
        <dbReference type="Ensembl" id="ENSCMIP00000023885.1"/>
    </source>
</evidence>